<accession>A0A482IEC2</accession>
<keyword evidence="1" id="KW-0118">Viral capsid assembly</keyword>
<reference evidence="2 3" key="1">
    <citation type="submission" date="2019-02" db="EMBL/GenBank/DDBJ databases">
        <authorList>
            <person name="He Y."/>
            <person name="Shi H."/>
            <person name="Li J."/>
            <person name="Sun Y."/>
        </authorList>
    </citation>
    <scope>NUCLEOTIDE SEQUENCE [LARGE SCALE GENOMIC DNA]</scope>
</reference>
<protein>
    <recommendedName>
        <fullName evidence="1">Portal protein</fullName>
    </recommendedName>
    <alternativeName>
        <fullName evidence="1">gp20</fullName>
    </alternativeName>
</protein>
<keyword evidence="1" id="KW-0231">Viral genome packaging</keyword>
<dbReference type="KEGG" id="vg:55614681"/>
<dbReference type="GeneID" id="55614681"/>
<comment type="function">
    <text evidence="1">Forms the portal vertex of the capsid. This portal plays critical roles in head assembly, genome packaging, neck/tail attachment, and genome ejection. The portal protein multimerizes as a single ring-shaped homododecamer arranged around a central channel. Binds to the terminase subunits to form the packaging machine.</text>
</comment>
<keyword evidence="1" id="KW-1242">Viral contractile tail ejection system</keyword>
<dbReference type="Proteomes" id="UP000294655">
    <property type="component" value="Segment"/>
</dbReference>
<dbReference type="Pfam" id="PF07230">
    <property type="entry name" value="Portal_T4"/>
    <property type="match status" value="1"/>
</dbReference>
<dbReference type="GO" id="GO:0099000">
    <property type="term" value="P:symbiont genome ejection through host cell envelope, contractile tail mechanism"/>
    <property type="evidence" value="ECO:0007669"/>
    <property type="project" value="UniProtKB-UniRule"/>
</dbReference>
<comment type="subunit">
    <text evidence="1">Homododecamer. Interacts with the large terminase subunit. Interacts with the major capsid protein. Interacts with the capsid vertex protein.</text>
</comment>
<comment type="similarity">
    <text evidence="1">Belongs to the Tevenvirinae portal protein family.</text>
</comment>
<evidence type="ECO:0000256" key="1">
    <source>
        <dbReference type="HAMAP-Rule" id="MF_04114"/>
    </source>
</evidence>
<dbReference type="HAMAP" id="MF_04114">
    <property type="entry name" value="PORTAL_T4"/>
    <property type="match status" value="1"/>
</dbReference>
<keyword evidence="1" id="KW-1188">Viral release from host cell</keyword>
<keyword evidence="1" id="KW-0167">Capsid protein</keyword>
<dbReference type="RefSeq" id="YP_009844357.1">
    <property type="nucleotide sequence ID" value="NC_048755.1"/>
</dbReference>
<dbReference type="GO" id="GO:0019028">
    <property type="term" value="C:viral capsid"/>
    <property type="evidence" value="ECO:0007669"/>
    <property type="project" value="UniProtKB-UniRule"/>
</dbReference>
<keyword evidence="1" id="KW-0946">Virion</keyword>
<keyword evidence="1" id="KW-1162">Viral penetration into host cytoplasm</keyword>
<name>A0A482IEC2_9CAUD</name>
<dbReference type="GO" id="GO:0019076">
    <property type="term" value="P:viral release from host cell"/>
    <property type="evidence" value="ECO:0007669"/>
    <property type="project" value="UniProtKB-UniRule"/>
</dbReference>
<keyword evidence="1" id="KW-1160">Virus entry into host cell</keyword>
<evidence type="ECO:0000313" key="2">
    <source>
        <dbReference type="EMBL" id="QBP06207.1"/>
    </source>
</evidence>
<dbReference type="EMBL" id="MK580972">
    <property type="protein sequence ID" value="QBP06207.1"/>
    <property type="molecule type" value="Genomic_DNA"/>
</dbReference>
<dbReference type="InterPro" id="IPR010823">
    <property type="entry name" value="Portal_Gp20"/>
</dbReference>
<dbReference type="GO" id="GO:0019072">
    <property type="term" value="P:viral genome packaging"/>
    <property type="evidence" value="ECO:0007669"/>
    <property type="project" value="UniProtKB-UniRule"/>
</dbReference>
<sequence length="531" mass="61806">MRIPILGLEIKPIGKEPEVDSFNIDKEMTSEAVIVDHYGQGDTAIDGGFNVVPYQLAEVPAEKQELIRNYRELAASPEVDEALTEIRNEVFIFDVPDKKAIELDFTEESELPQSIKNKILDAYEHVYGKVLNFDHRGIQYFDDWYVDGCIYLEKRVIKGKEKQGVHSVSEIDPTRIRKVRLLPKPDPITGEFDVNAIQEFYLYSNFDPKMFPMNQTIQVNYGSPLVGRRIHKDAITYVHSGLFDRNLGQYVSFLKKAIIPFNNLKMMEDAMVIFRVVRAPQRRAFYVDVSGMQKNKADAYMKGLSAQFKNKMVYDSTKGTLSNRRAIQTMLEDYWLPRRDGGKGTEVQTIDGQNAQDIMDEIEYLRDKLWRALGIPRSRFGDQPSTFVFGKGIEIQRDEYRFTKFLHLLRSRFILVIEDLLRTHLILTGVIKQAEWCDIRESLDWQYTEDNAFVEFKESEIINNRLDSLARIQPYVGTYYSIDTVMRKILRMTDEEIKLEQEKMKKERPEILKRKKEEAEINGGDFNNNFG</sequence>
<comment type="subcellular location">
    <subcellularLocation>
        <location evidence="1">Virion</location>
    </subcellularLocation>
    <text evidence="1">Located at a unique 5-fold vertex of the icosahedral capsid.</text>
</comment>
<organism evidence="2 3">
    <name type="scientific">Stenotrophomonas phage YB07</name>
    <dbReference type="NCBI Taxonomy" id="2555548"/>
    <lineage>
        <taxon>Viruses</taxon>
        <taxon>Duplodnaviria</taxon>
        <taxon>Heunggongvirae</taxon>
        <taxon>Uroviricota</taxon>
        <taxon>Caudoviricetes</taxon>
        <taxon>Menderavirus</taxon>
        <taxon>Menderavirus IMESM1</taxon>
    </lineage>
</organism>
<proteinExistence type="inferred from homology"/>
<evidence type="ECO:0000313" key="3">
    <source>
        <dbReference type="Proteomes" id="UP000294655"/>
    </source>
</evidence>
<keyword evidence="1" id="KW-1171">Viral genome ejection through host cell envelope</keyword>